<comment type="caution">
    <text evidence="2">The sequence shown here is derived from an EMBL/GenBank/DDBJ whole genome shotgun (WGS) entry which is preliminary data.</text>
</comment>
<dbReference type="AlphaFoldDB" id="A0AAW2BYE9"/>
<name>A0AAW2BYE9_9ROSI</name>
<evidence type="ECO:0000256" key="1">
    <source>
        <dbReference type="SAM" id="SignalP"/>
    </source>
</evidence>
<evidence type="ECO:0000313" key="2">
    <source>
        <dbReference type="EMBL" id="KAK9990416.1"/>
    </source>
</evidence>
<keyword evidence="1" id="KW-0732">Signal</keyword>
<gene>
    <name evidence="2" type="ORF">SO802_025401</name>
</gene>
<dbReference type="Proteomes" id="UP001459277">
    <property type="component" value="Unassembled WGS sequence"/>
</dbReference>
<organism evidence="2 3">
    <name type="scientific">Lithocarpus litseifolius</name>
    <dbReference type="NCBI Taxonomy" id="425828"/>
    <lineage>
        <taxon>Eukaryota</taxon>
        <taxon>Viridiplantae</taxon>
        <taxon>Streptophyta</taxon>
        <taxon>Embryophyta</taxon>
        <taxon>Tracheophyta</taxon>
        <taxon>Spermatophyta</taxon>
        <taxon>Magnoliopsida</taxon>
        <taxon>eudicotyledons</taxon>
        <taxon>Gunneridae</taxon>
        <taxon>Pentapetalae</taxon>
        <taxon>rosids</taxon>
        <taxon>fabids</taxon>
        <taxon>Fagales</taxon>
        <taxon>Fagaceae</taxon>
        <taxon>Lithocarpus</taxon>
    </lineage>
</organism>
<protein>
    <submittedName>
        <fullName evidence="2">Uncharacterized protein</fullName>
    </submittedName>
</protein>
<feature type="signal peptide" evidence="1">
    <location>
        <begin position="1"/>
        <end position="19"/>
    </location>
</feature>
<accession>A0AAW2BYE9</accession>
<proteinExistence type="predicted"/>
<feature type="chain" id="PRO_5043934923" evidence="1">
    <location>
        <begin position="20"/>
        <end position="119"/>
    </location>
</feature>
<reference evidence="2 3" key="1">
    <citation type="submission" date="2024-01" db="EMBL/GenBank/DDBJ databases">
        <title>A telomere-to-telomere, gap-free genome of sweet tea (Lithocarpus litseifolius).</title>
        <authorList>
            <person name="Zhou J."/>
        </authorList>
    </citation>
    <scope>NUCLEOTIDE SEQUENCE [LARGE SCALE GENOMIC DNA]</scope>
    <source>
        <strain evidence="2">Zhou-2022a</strain>
        <tissue evidence="2">Leaf</tissue>
    </source>
</reference>
<sequence length="119" mass="13969">MRWDLVIAWLAKSWSLGSILRGFSATRFVLEFSLIALRATSRWPLQQLKPAEPSDVLVWLRELIQDLSYIRLAFNGSAMVSIIRDFKFMYQARTAQSMSCLWIRNQISIQFPIRLNCWI</sequence>
<evidence type="ECO:0000313" key="3">
    <source>
        <dbReference type="Proteomes" id="UP001459277"/>
    </source>
</evidence>
<keyword evidence="3" id="KW-1185">Reference proteome</keyword>
<dbReference type="EMBL" id="JAZDWU010000009">
    <property type="protein sequence ID" value="KAK9990416.1"/>
    <property type="molecule type" value="Genomic_DNA"/>
</dbReference>